<dbReference type="AlphaFoldDB" id="A0A1L4D004"/>
<organism evidence="2 3">
    <name type="scientific">Silvanigrella aquatica</name>
    <dbReference type="NCBI Taxonomy" id="1915309"/>
    <lineage>
        <taxon>Bacteria</taxon>
        <taxon>Pseudomonadati</taxon>
        <taxon>Bdellovibrionota</taxon>
        <taxon>Oligoflexia</taxon>
        <taxon>Silvanigrellales</taxon>
        <taxon>Silvanigrellaceae</taxon>
        <taxon>Silvanigrella</taxon>
    </lineage>
</organism>
<evidence type="ECO:0000313" key="2">
    <source>
        <dbReference type="EMBL" id="APJ03529.1"/>
    </source>
</evidence>
<feature type="transmembrane region" description="Helical" evidence="1">
    <location>
        <begin position="7"/>
        <end position="25"/>
    </location>
</feature>
<keyword evidence="1" id="KW-0812">Transmembrane</keyword>
<dbReference type="STRING" id="1915309.AXG55_06250"/>
<evidence type="ECO:0000313" key="3">
    <source>
        <dbReference type="Proteomes" id="UP000184731"/>
    </source>
</evidence>
<dbReference type="RefSeq" id="WP_148697265.1">
    <property type="nucleotide sequence ID" value="NZ_CP017834.1"/>
</dbReference>
<keyword evidence="3" id="KW-1185">Reference proteome</keyword>
<dbReference type="OrthoDB" id="9342743at2"/>
<reference evidence="2 3" key="1">
    <citation type="submission" date="2016-10" db="EMBL/GenBank/DDBJ databases">
        <title>Silvanigrella aquatica sp. nov., isolated from a freshwater lake located in the Black Forest, Germany, description of Silvanigrellaceae fam. nov., Silvanigrellales ord. nov., reclassification of the order Bdellovibrionales in the class Oligoflexia, reclassification of the families Bacteriovoracaceae and Halobacteriovoraceae in the new order Bacteriovoracales ord. nov., and reclassification of the family Pseudobacteriovoracaceae in the order Oligoflexiales.</title>
        <authorList>
            <person name="Hahn M.W."/>
            <person name="Schmidt J."/>
            <person name="Koll U."/>
            <person name="Rohde M."/>
            <person name="Verbag S."/>
            <person name="Pitt A."/>
            <person name="Nakai R."/>
            <person name="Naganuma T."/>
            <person name="Lang E."/>
        </authorList>
    </citation>
    <scope>NUCLEOTIDE SEQUENCE [LARGE SCALE GENOMIC DNA]</scope>
    <source>
        <strain evidence="2 3">MWH-Nonnen-W8red</strain>
    </source>
</reference>
<gene>
    <name evidence="2" type="ORF">AXG55_06250</name>
</gene>
<dbReference type="Proteomes" id="UP000184731">
    <property type="component" value="Chromosome"/>
</dbReference>
<keyword evidence="1" id="KW-0472">Membrane</keyword>
<keyword evidence="1" id="KW-1133">Transmembrane helix</keyword>
<dbReference type="KEGG" id="saqi:AXG55_06250"/>
<evidence type="ECO:0000256" key="1">
    <source>
        <dbReference type="SAM" id="Phobius"/>
    </source>
</evidence>
<name>A0A1L4D004_9BACT</name>
<accession>A0A1L4D004</accession>
<protein>
    <submittedName>
        <fullName evidence="2">Uncharacterized protein</fullName>
    </submittedName>
</protein>
<dbReference type="EMBL" id="CP017834">
    <property type="protein sequence ID" value="APJ03529.1"/>
    <property type="molecule type" value="Genomic_DNA"/>
</dbReference>
<sequence length="163" mass="17859">MSKFPKIILIFGIFVLIIGAIFISIKKQEKPVDFEYSMKTGDYDKATGKVTHQDSVDPSKYLGMLQFNAKPDSKNMATALVCAEQVAKIEKVDLYMPDMGHGSQPPTVAKGNIPSNLQSQAGSGIGFGCLNISNMQLFMPGLWQVRLFYSDGKVGLFNVEIGD</sequence>
<proteinExistence type="predicted"/>